<name>A0ACC1B8J3_9ROSI</name>
<gene>
    <name evidence="1" type="ORF">Patl1_15442</name>
</gene>
<dbReference type="Proteomes" id="UP001164250">
    <property type="component" value="Chromosome 6"/>
</dbReference>
<proteinExistence type="predicted"/>
<evidence type="ECO:0000313" key="2">
    <source>
        <dbReference type="Proteomes" id="UP001164250"/>
    </source>
</evidence>
<comment type="caution">
    <text evidence="1">The sequence shown here is derived from an EMBL/GenBank/DDBJ whole genome shotgun (WGS) entry which is preliminary data.</text>
</comment>
<organism evidence="1 2">
    <name type="scientific">Pistacia atlantica</name>
    <dbReference type="NCBI Taxonomy" id="434234"/>
    <lineage>
        <taxon>Eukaryota</taxon>
        <taxon>Viridiplantae</taxon>
        <taxon>Streptophyta</taxon>
        <taxon>Embryophyta</taxon>
        <taxon>Tracheophyta</taxon>
        <taxon>Spermatophyta</taxon>
        <taxon>Magnoliopsida</taxon>
        <taxon>eudicotyledons</taxon>
        <taxon>Gunneridae</taxon>
        <taxon>Pentapetalae</taxon>
        <taxon>rosids</taxon>
        <taxon>malvids</taxon>
        <taxon>Sapindales</taxon>
        <taxon>Anacardiaceae</taxon>
        <taxon>Pistacia</taxon>
    </lineage>
</organism>
<accession>A0ACC1B8J3</accession>
<protein>
    <submittedName>
        <fullName evidence="1">Uncharacterized protein</fullName>
    </submittedName>
</protein>
<keyword evidence="2" id="KW-1185">Reference proteome</keyword>
<evidence type="ECO:0000313" key="1">
    <source>
        <dbReference type="EMBL" id="KAJ0095222.1"/>
    </source>
</evidence>
<dbReference type="EMBL" id="CM047902">
    <property type="protein sequence ID" value="KAJ0095222.1"/>
    <property type="molecule type" value="Genomic_DNA"/>
</dbReference>
<reference evidence="2" key="1">
    <citation type="journal article" date="2023" name="G3 (Bethesda)">
        <title>Genome assembly and association tests identify interacting loci associated with vigor, precocity, and sex in interspecific pistachio rootstocks.</title>
        <authorList>
            <person name="Palmer W."/>
            <person name="Jacygrad E."/>
            <person name="Sagayaradj S."/>
            <person name="Cavanaugh K."/>
            <person name="Han R."/>
            <person name="Bertier L."/>
            <person name="Beede B."/>
            <person name="Kafkas S."/>
            <person name="Golino D."/>
            <person name="Preece J."/>
            <person name="Michelmore R."/>
        </authorList>
    </citation>
    <scope>NUCLEOTIDE SEQUENCE [LARGE SCALE GENOMIC DNA]</scope>
</reference>
<sequence>MQRELICMKEIGTRKVPSRPGNILLKEERRPIRKRLK</sequence>